<evidence type="ECO:0000313" key="2">
    <source>
        <dbReference type="Proteomes" id="UP000823611"/>
    </source>
</evidence>
<gene>
    <name evidence="1" type="ORF">IAC55_01180</name>
</gene>
<dbReference type="Proteomes" id="UP000823611">
    <property type="component" value="Unassembled WGS sequence"/>
</dbReference>
<organism evidence="1 2">
    <name type="scientific">Candidatus Fimicola merdigallinarum</name>
    <dbReference type="NCBI Taxonomy" id="2840819"/>
    <lineage>
        <taxon>Bacteria</taxon>
        <taxon>Bacillati</taxon>
        <taxon>Bacillota</taxon>
        <taxon>Clostridia</taxon>
        <taxon>Lachnospirales</taxon>
        <taxon>Lachnospiraceae</taxon>
        <taxon>Lachnospiraceae incertae sedis</taxon>
        <taxon>Candidatus Fimicola</taxon>
    </lineage>
</organism>
<evidence type="ECO:0000313" key="1">
    <source>
        <dbReference type="EMBL" id="MBO8433919.1"/>
    </source>
</evidence>
<dbReference type="Gene3D" id="2.30.110.40">
    <property type="entry name" value="Phage tail tube protein"/>
    <property type="match status" value="1"/>
</dbReference>
<dbReference type="InterPro" id="IPR038628">
    <property type="entry name" value="XkdM-like_sf"/>
</dbReference>
<proteinExistence type="predicted"/>
<dbReference type="AlphaFoldDB" id="A0A9D9DYV3"/>
<dbReference type="Pfam" id="PF09393">
    <property type="entry name" value="DUF2001"/>
    <property type="match status" value="1"/>
</dbReference>
<reference evidence="1" key="1">
    <citation type="submission" date="2020-10" db="EMBL/GenBank/DDBJ databases">
        <authorList>
            <person name="Gilroy R."/>
        </authorList>
    </citation>
    <scope>NUCLEOTIDE SEQUENCE</scope>
    <source>
        <strain evidence="1">F6-4510</strain>
    </source>
</reference>
<dbReference type="EMBL" id="JADIMX010000025">
    <property type="protein sequence ID" value="MBO8433919.1"/>
    <property type="molecule type" value="Genomic_DNA"/>
</dbReference>
<dbReference type="SUPFAM" id="SSF69279">
    <property type="entry name" value="Phage tail proteins"/>
    <property type="match status" value="1"/>
</dbReference>
<accession>A0A9D9DYV3</accession>
<name>A0A9D9DYV3_9FIRM</name>
<comment type="caution">
    <text evidence="1">The sequence shown here is derived from an EMBL/GenBank/DDBJ whole genome shotgun (WGS) entry which is preliminary data.</text>
</comment>
<reference evidence="1" key="2">
    <citation type="journal article" date="2021" name="PeerJ">
        <title>Extensive microbial diversity within the chicken gut microbiome revealed by metagenomics and culture.</title>
        <authorList>
            <person name="Gilroy R."/>
            <person name="Ravi A."/>
            <person name="Getino M."/>
            <person name="Pursley I."/>
            <person name="Horton D.L."/>
            <person name="Alikhan N.F."/>
            <person name="Baker D."/>
            <person name="Gharbi K."/>
            <person name="Hall N."/>
            <person name="Watson M."/>
            <person name="Adriaenssens E.M."/>
            <person name="Foster-Nyarko E."/>
            <person name="Jarju S."/>
            <person name="Secka A."/>
            <person name="Antonio M."/>
            <person name="Oren A."/>
            <person name="Chaudhuri R.R."/>
            <person name="La Ragione R."/>
            <person name="Hildebrand F."/>
            <person name="Pallen M.J."/>
        </authorList>
    </citation>
    <scope>NUCLEOTIDE SEQUENCE</scope>
    <source>
        <strain evidence="1">F6-4510</strain>
    </source>
</reference>
<protein>
    <submittedName>
        <fullName evidence="1">Phage tail tube protein</fullName>
    </submittedName>
</protein>
<dbReference type="InterPro" id="IPR018989">
    <property type="entry name" value="DUF2001"/>
</dbReference>
<sequence>MAILRAKDTINGTQGTCFAIIDNKRTELMQVKNITATVDKKKTEIPILGITGKQHKAGGWKGTGKMTVYYVSSMFRSMMLEYIKSGKDTYFELMVTNEDPTSSTGSQTVLLKGVNLDSVLFTKLNVEQEALEETMEFTFNDVDLIDKFDEL</sequence>